<evidence type="ECO:0000313" key="5">
    <source>
        <dbReference type="Proteomes" id="UP000718564"/>
    </source>
</evidence>
<proteinExistence type="inferred from homology"/>
<comment type="caution">
    <text evidence="4">The sequence shown here is derived from an EMBL/GenBank/DDBJ whole genome shotgun (WGS) entry which is preliminary data.</text>
</comment>
<dbReference type="PANTHER" id="PTHR16222:SF24">
    <property type="entry name" value="ADP-RIBOSYLHYDROLASE ARH3"/>
    <property type="match status" value="1"/>
</dbReference>
<dbReference type="Pfam" id="PF03747">
    <property type="entry name" value="ADP_ribosyl_GH"/>
    <property type="match status" value="1"/>
</dbReference>
<dbReference type="Pfam" id="PF00903">
    <property type="entry name" value="Glyoxalase"/>
    <property type="match status" value="1"/>
</dbReference>
<keyword evidence="2" id="KW-0378">Hydrolase</keyword>
<dbReference type="Gene3D" id="3.10.180.10">
    <property type="entry name" value="2,3-Dihydroxybiphenyl 1,2-Dioxygenase, domain 1"/>
    <property type="match status" value="1"/>
</dbReference>
<dbReference type="Proteomes" id="UP000718564">
    <property type="component" value="Unassembled WGS sequence"/>
</dbReference>
<dbReference type="InterPro" id="IPR004360">
    <property type="entry name" value="Glyas_Fos-R_dOase_dom"/>
</dbReference>
<dbReference type="InterPro" id="IPR036705">
    <property type="entry name" value="Ribosyl_crysJ1_sf"/>
</dbReference>
<dbReference type="InterPro" id="IPR037523">
    <property type="entry name" value="VOC_core"/>
</dbReference>
<feature type="domain" description="VOC" evidence="3">
    <location>
        <begin position="484"/>
        <end position="601"/>
    </location>
</feature>
<protein>
    <recommendedName>
        <fullName evidence="3">VOC domain-containing protein</fullName>
    </recommendedName>
</protein>
<sequence length="603" mass="66890">MISNEQHLHTISLMTKGQGAFLGAAVGDALGWSQEPEAKRIDKKTSSPAEVLDNGFQQWVRKSGGQYYPHHEVILAGEYSDDTQLILCTARSLLYGARWWHHLTKRELPIWTSYERGGGGATKRSAQQWLAGIEPWSSPDKEKKRYFGAGGNGVAMRILPHCLLGATETNFENIAKNIVANGVTTHGHPRALVGALAYGFAIWVALRETNTLQYGAILEKVLSELNSWSVLPDLNDICPNWKNSALQTTDGQYDDSWQHTIKEMLQLLELCQEGMKQGALSIEREVLTKLGCFNKSVKGAGTVSAAAAIFLASRFAANPFYGLLEAGFAHGADTDTIASMTGGILGAIAGIEWLGNYAVKVQDANYIRDIAEHLARNQGDSQTQQADNFTIKKTHLDAFVKQIEVSKPADSILIPDGRKAQISASVNHQSISKSTVATSWKLTTAEGQSLYVKKLSRPKNNTEINSELKSISVSEHNFEFQQVNILHVGIEIPVSNLDKSRFFYEKVLGIQVEQESKLLVRCGSIVLINIEDYKKRHGFYSGTTKAPTTHTIDLEVESLDEAYNNVSKVEAKIVKDISKNHERRYFYCLDPDDNQIRIFEVKF</sequence>
<dbReference type="InterPro" id="IPR005502">
    <property type="entry name" value="Ribosyl_crysJ1"/>
</dbReference>
<evidence type="ECO:0000256" key="2">
    <source>
        <dbReference type="ARBA" id="ARBA00022801"/>
    </source>
</evidence>
<dbReference type="PANTHER" id="PTHR16222">
    <property type="entry name" value="ADP-RIBOSYLGLYCOHYDROLASE"/>
    <property type="match status" value="1"/>
</dbReference>
<dbReference type="SUPFAM" id="SSF54593">
    <property type="entry name" value="Glyoxalase/Bleomycin resistance protein/Dihydroxybiphenyl dioxygenase"/>
    <property type="match status" value="1"/>
</dbReference>
<accession>A0ABX1P3P1</accession>
<gene>
    <name evidence="4" type="ORF">DP116_05740</name>
</gene>
<dbReference type="InterPro" id="IPR050792">
    <property type="entry name" value="ADP-ribosylglycohydrolase"/>
</dbReference>
<dbReference type="EMBL" id="QMEB01000027">
    <property type="protein sequence ID" value="NMG18975.1"/>
    <property type="molecule type" value="Genomic_DNA"/>
</dbReference>
<organism evidence="4 5">
    <name type="scientific">Brasilonema bromeliae SPC951</name>
    <dbReference type="NCBI Taxonomy" id="385972"/>
    <lineage>
        <taxon>Bacteria</taxon>
        <taxon>Bacillati</taxon>
        <taxon>Cyanobacteriota</taxon>
        <taxon>Cyanophyceae</taxon>
        <taxon>Nostocales</taxon>
        <taxon>Scytonemataceae</taxon>
        <taxon>Brasilonema</taxon>
        <taxon>Bromeliae group (in: Brasilonema)</taxon>
    </lineage>
</organism>
<dbReference type="PROSITE" id="PS51819">
    <property type="entry name" value="VOC"/>
    <property type="match status" value="1"/>
</dbReference>
<name>A0ABX1P3P1_9CYAN</name>
<evidence type="ECO:0000313" key="4">
    <source>
        <dbReference type="EMBL" id="NMG18975.1"/>
    </source>
</evidence>
<comment type="similarity">
    <text evidence="1">Belongs to the ADP-ribosylglycohydrolase family.</text>
</comment>
<evidence type="ECO:0000256" key="1">
    <source>
        <dbReference type="ARBA" id="ARBA00010702"/>
    </source>
</evidence>
<reference evidence="4 5" key="1">
    <citation type="submission" date="2018-06" db="EMBL/GenBank/DDBJ databases">
        <title>Comparative genomics of Brasilonema spp. strains.</title>
        <authorList>
            <person name="Alvarenga D.O."/>
            <person name="Fiore M.F."/>
            <person name="Varani A.M."/>
        </authorList>
    </citation>
    <scope>NUCLEOTIDE SEQUENCE [LARGE SCALE GENOMIC DNA]</scope>
    <source>
        <strain evidence="4 5">SPC951</strain>
    </source>
</reference>
<dbReference type="SUPFAM" id="SSF101478">
    <property type="entry name" value="ADP-ribosylglycohydrolase"/>
    <property type="match status" value="1"/>
</dbReference>
<dbReference type="InterPro" id="IPR029068">
    <property type="entry name" value="Glyas_Bleomycin-R_OHBP_Dase"/>
</dbReference>
<dbReference type="Gene3D" id="1.10.4080.10">
    <property type="entry name" value="ADP-ribosylation/Crystallin J1"/>
    <property type="match status" value="1"/>
</dbReference>
<evidence type="ECO:0000259" key="3">
    <source>
        <dbReference type="PROSITE" id="PS51819"/>
    </source>
</evidence>
<keyword evidence="5" id="KW-1185">Reference proteome</keyword>
<dbReference type="CDD" id="cd06587">
    <property type="entry name" value="VOC"/>
    <property type="match status" value="1"/>
</dbReference>